<accession>A0ABV0S797</accession>
<organism evidence="1 2">
    <name type="scientific">Xenoophorus captivus</name>
    <dbReference type="NCBI Taxonomy" id="1517983"/>
    <lineage>
        <taxon>Eukaryota</taxon>
        <taxon>Metazoa</taxon>
        <taxon>Chordata</taxon>
        <taxon>Craniata</taxon>
        <taxon>Vertebrata</taxon>
        <taxon>Euteleostomi</taxon>
        <taxon>Actinopterygii</taxon>
        <taxon>Neopterygii</taxon>
        <taxon>Teleostei</taxon>
        <taxon>Neoteleostei</taxon>
        <taxon>Acanthomorphata</taxon>
        <taxon>Ovalentaria</taxon>
        <taxon>Atherinomorphae</taxon>
        <taxon>Cyprinodontiformes</taxon>
        <taxon>Goodeidae</taxon>
        <taxon>Xenoophorus</taxon>
    </lineage>
</organism>
<feature type="non-terminal residue" evidence="1">
    <location>
        <position position="1"/>
    </location>
</feature>
<protein>
    <submittedName>
        <fullName evidence="1">Uncharacterized protein</fullName>
    </submittedName>
</protein>
<keyword evidence="2" id="KW-1185">Reference proteome</keyword>
<gene>
    <name evidence="1" type="ORF">XENOCAPTIV_003643</name>
</gene>
<evidence type="ECO:0000313" key="2">
    <source>
        <dbReference type="Proteomes" id="UP001434883"/>
    </source>
</evidence>
<reference evidence="1 2" key="1">
    <citation type="submission" date="2021-06" db="EMBL/GenBank/DDBJ databases">
        <authorList>
            <person name="Palmer J.M."/>
        </authorList>
    </citation>
    <scope>NUCLEOTIDE SEQUENCE [LARGE SCALE GENOMIC DNA]</scope>
    <source>
        <strain evidence="1 2">XC_2019</strain>
        <tissue evidence="1">Muscle</tissue>
    </source>
</reference>
<proteinExistence type="predicted"/>
<dbReference type="EMBL" id="JAHRIN010068594">
    <property type="protein sequence ID" value="MEQ2215638.1"/>
    <property type="molecule type" value="Genomic_DNA"/>
</dbReference>
<evidence type="ECO:0000313" key="1">
    <source>
        <dbReference type="EMBL" id="MEQ2215638.1"/>
    </source>
</evidence>
<name>A0ABV0S797_9TELE</name>
<dbReference type="Proteomes" id="UP001434883">
    <property type="component" value="Unassembled WGS sequence"/>
</dbReference>
<comment type="caution">
    <text evidence="1">The sequence shown here is derived from an EMBL/GenBank/DDBJ whole genome shotgun (WGS) entry which is preliminary data.</text>
</comment>
<sequence>RQEPEPGSGGLDLSAVHQTLVGILSSNFPKTFQNCNKIQNINMHLLEGCVQVPAGRCSGSSCSGPAHASSLQAQHLSPSECSGPVSDWIKSFLQMKADLKASP</sequence>